<dbReference type="OrthoDB" id="8062037at2759"/>
<dbReference type="GO" id="GO:0005737">
    <property type="term" value="C:cytoplasm"/>
    <property type="evidence" value="ECO:0007669"/>
    <property type="project" value="TreeGrafter"/>
</dbReference>
<evidence type="ECO:0000256" key="1">
    <source>
        <dbReference type="ARBA" id="ARBA00000900"/>
    </source>
</evidence>
<dbReference type="SUPFAM" id="SSF57850">
    <property type="entry name" value="RING/U-box"/>
    <property type="match status" value="1"/>
</dbReference>
<dbReference type="PANTHER" id="PTHR15710">
    <property type="entry name" value="E3 UBIQUITIN-PROTEIN LIGASE PRAJA"/>
    <property type="match status" value="1"/>
</dbReference>
<evidence type="ECO:0000256" key="5">
    <source>
        <dbReference type="ARBA" id="ARBA00022771"/>
    </source>
</evidence>
<keyword evidence="5 8" id="KW-0863">Zinc-finger</keyword>
<dbReference type="EMBL" id="LR746281">
    <property type="protein sequence ID" value="CAA7410629.1"/>
    <property type="molecule type" value="Genomic_DNA"/>
</dbReference>
<dbReference type="GO" id="GO:0016567">
    <property type="term" value="P:protein ubiquitination"/>
    <property type="evidence" value="ECO:0007669"/>
    <property type="project" value="TreeGrafter"/>
</dbReference>
<dbReference type="Pfam" id="PF13639">
    <property type="entry name" value="zf-RING_2"/>
    <property type="match status" value="1"/>
</dbReference>
<gene>
    <name evidence="11" type="ORF">SI8410_18021307</name>
</gene>
<accession>A0A7I8LL12</accession>
<keyword evidence="12" id="KW-1185">Reference proteome</keyword>
<dbReference type="SMART" id="SM00184">
    <property type="entry name" value="RING"/>
    <property type="match status" value="1"/>
</dbReference>
<protein>
    <recommendedName>
        <fullName evidence="2">RING-type E3 ubiquitin transferase</fullName>
        <ecNumber evidence="2">2.3.2.27</ecNumber>
    </recommendedName>
</protein>
<name>A0A7I8LL12_SPIIN</name>
<keyword evidence="6" id="KW-0833">Ubl conjugation pathway</keyword>
<dbReference type="PROSITE" id="PS50089">
    <property type="entry name" value="ZF_RING_2"/>
    <property type="match status" value="1"/>
</dbReference>
<evidence type="ECO:0000259" key="10">
    <source>
        <dbReference type="PROSITE" id="PS50089"/>
    </source>
</evidence>
<evidence type="ECO:0000256" key="8">
    <source>
        <dbReference type="PROSITE-ProRule" id="PRU00175"/>
    </source>
</evidence>
<dbReference type="InterPro" id="IPR001841">
    <property type="entry name" value="Znf_RING"/>
</dbReference>
<dbReference type="Gene3D" id="3.30.40.10">
    <property type="entry name" value="Zinc/RING finger domain, C3HC4 (zinc finger)"/>
    <property type="match status" value="1"/>
</dbReference>
<dbReference type="InterPro" id="IPR013083">
    <property type="entry name" value="Znf_RING/FYVE/PHD"/>
</dbReference>
<evidence type="ECO:0000256" key="9">
    <source>
        <dbReference type="SAM" id="MobiDB-lite"/>
    </source>
</evidence>
<dbReference type="Proteomes" id="UP000663760">
    <property type="component" value="Chromosome 18"/>
</dbReference>
<evidence type="ECO:0000313" key="11">
    <source>
        <dbReference type="EMBL" id="CAA7410629.1"/>
    </source>
</evidence>
<keyword evidence="3" id="KW-0808">Transferase</keyword>
<dbReference type="FunFam" id="3.30.40.10:FF:000022">
    <property type="entry name" value="E3 ubiquitin-protein ligase RING1-like"/>
    <property type="match status" value="1"/>
</dbReference>
<proteinExistence type="predicted"/>
<evidence type="ECO:0000313" key="12">
    <source>
        <dbReference type="Proteomes" id="UP000663760"/>
    </source>
</evidence>
<feature type="region of interest" description="Disordered" evidence="9">
    <location>
        <begin position="57"/>
        <end position="89"/>
    </location>
</feature>
<dbReference type="InterPro" id="IPR039525">
    <property type="entry name" value="RNF126-like_zinc-ribbon"/>
</dbReference>
<organism evidence="11 12">
    <name type="scientific">Spirodela intermedia</name>
    <name type="common">Intermediate duckweed</name>
    <dbReference type="NCBI Taxonomy" id="51605"/>
    <lineage>
        <taxon>Eukaryota</taxon>
        <taxon>Viridiplantae</taxon>
        <taxon>Streptophyta</taxon>
        <taxon>Embryophyta</taxon>
        <taxon>Tracheophyta</taxon>
        <taxon>Spermatophyta</taxon>
        <taxon>Magnoliopsida</taxon>
        <taxon>Liliopsida</taxon>
        <taxon>Araceae</taxon>
        <taxon>Lemnoideae</taxon>
        <taxon>Spirodela</taxon>
    </lineage>
</organism>
<dbReference type="PANTHER" id="PTHR15710:SF217">
    <property type="entry name" value="E3 UBIQUITIN-PROTEIN LIGASE RDUF2"/>
    <property type="match status" value="1"/>
</dbReference>
<reference evidence="11" key="1">
    <citation type="submission" date="2020-02" db="EMBL/GenBank/DDBJ databases">
        <authorList>
            <person name="Scholz U."/>
            <person name="Mascher M."/>
            <person name="Fiebig A."/>
        </authorList>
    </citation>
    <scope>NUCLEOTIDE SEQUENCE</scope>
</reference>
<dbReference type="Pfam" id="PF14369">
    <property type="entry name" value="Zn_ribbon_19"/>
    <property type="match status" value="1"/>
</dbReference>
<dbReference type="AlphaFoldDB" id="A0A7I8LL12"/>
<dbReference type="EC" id="2.3.2.27" evidence="2"/>
<evidence type="ECO:0000256" key="7">
    <source>
        <dbReference type="ARBA" id="ARBA00022833"/>
    </source>
</evidence>
<dbReference type="GO" id="GO:0008270">
    <property type="term" value="F:zinc ion binding"/>
    <property type="evidence" value="ECO:0007669"/>
    <property type="project" value="UniProtKB-KW"/>
</dbReference>
<keyword evidence="7" id="KW-0862">Zinc</keyword>
<keyword evidence="4" id="KW-0479">Metal-binding</keyword>
<sequence>MATARGTGCPWCDADVDYYVSQQYYCHQCERPVLQTPPPPSYDVVCPLCFGGFLEEEQPGNPEFEAEPQPHPEPEPDSEPEADSSLPPRDGEIRIWLRIVVIPPRPARPAGPPVPAPPPAPDFPTTVLDLFRRPHTDDLTAPPAARSAVEALPDVEVAAEAPCAVCKETLEAGETAKEMPCGHAYHAGCLLPWLDLHNSCPVCRYELPTDNPDQDLWRLALRVTGGRAIAILEEDPDFDFEGFEEAAEQEIRLAEEEAPQ</sequence>
<evidence type="ECO:0000256" key="6">
    <source>
        <dbReference type="ARBA" id="ARBA00022786"/>
    </source>
</evidence>
<evidence type="ECO:0000256" key="3">
    <source>
        <dbReference type="ARBA" id="ARBA00022679"/>
    </source>
</evidence>
<evidence type="ECO:0000256" key="2">
    <source>
        <dbReference type="ARBA" id="ARBA00012483"/>
    </source>
</evidence>
<comment type="catalytic activity">
    <reaction evidence="1">
        <text>S-ubiquitinyl-[E2 ubiquitin-conjugating enzyme]-L-cysteine + [acceptor protein]-L-lysine = [E2 ubiquitin-conjugating enzyme]-L-cysteine + N(6)-ubiquitinyl-[acceptor protein]-L-lysine.</text>
        <dbReference type="EC" id="2.3.2.27"/>
    </reaction>
</comment>
<feature type="domain" description="RING-type" evidence="10">
    <location>
        <begin position="163"/>
        <end position="204"/>
    </location>
</feature>
<dbReference type="GO" id="GO:0061630">
    <property type="term" value="F:ubiquitin protein ligase activity"/>
    <property type="evidence" value="ECO:0007669"/>
    <property type="project" value="UniProtKB-EC"/>
</dbReference>
<evidence type="ECO:0000256" key="4">
    <source>
        <dbReference type="ARBA" id="ARBA00022723"/>
    </source>
</evidence>